<feature type="transmembrane region" description="Helical" evidence="1">
    <location>
        <begin position="6"/>
        <end position="27"/>
    </location>
</feature>
<protein>
    <submittedName>
        <fullName evidence="2">Uncharacterized protein</fullName>
    </submittedName>
</protein>
<reference evidence="2" key="2">
    <citation type="journal article" date="2015" name="Fish Shellfish Immunol.">
        <title>Early steps in the European eel (Anguilla anguilla)-Vibrio vulnificus interaction in the gills: Role of the RtxA13 toxin.</title>
        <authorList>
            <person name="Callol A."/>
            <person name="Pajuelo D."/>
            <person name="Ebbesson L."/>
            <person name="Teles M."/>
            <person name="MacKenzie S."/>
            <person name="Amaro C."/>
        </authorList>
    </citation>
    <scope>NUCLEOTIDE SEQUENCE</scope>
</reference>
<organism evidence="2">
    <name type="scientific">Anguilla anguilla</name>
    <name type="common">European freshwater eel</name>
    <name type="synonym">Muraena anguilla</name>
    <dbReference type="NCBI Taxonomy" id="7936"/>
    <lineage>
        <taxon>Eukaryota</taxon>
        <taxon>Metazoa</taxon>
        <taxon>Chordata</taxon>
        <taxon>Craniata</taxon>
        <taxon>Vertebrata</taxon>
        <taxon>Euteleostomi</taxon>
        <taxon>Actinopterygii</taxon>
        <taxon>Neopterygii</taxon>
        <taxon>Teleostei</taxon>
        <taxon>Anguilliformes</taxon>
        <taxon>Anguillidae</taxon>
        <taxon>Anguilla</taxon>
    </lineage>
</organism>
<dbReference type="EMBL" id="GBXM01083795">
    <property type="protein sequence ID" value="JAH24782.1"/>
    <property type="molecule type" value="Transcribed_RNA"/>
</dbReference>
<keyword evidence="1" id="KW-0812">Transmembrane</keyword>
<accession>A0A0E9R7Q3</accession>
<name>A0A0E9R7Q3_ANGAN</name>
<evidence type="ECO:0000256" key="1">
    <source>
        <dbReference type="SAM" id="Phobius"/>
    </source>
</evidence>
<proteinExistence type="predicted"/>
<sequence>MIKKNYIHYIDVLISVVNFLAFLKLLISVRSQFRGIVSSDN</sequence>
<reference evidence="2" key="1">
    <citation type="submission" date="2014-11" db="EMBL/GenBank/DDBJ databases">
        <authorList>
            <person name="Amaro Gonzalez C."/>
        </authorList>
    </citation>
    <scope>NUCLEOTIDE SEQUENCE</scope>
</reference>
<keyword evidence="1" id="KW-1133">Transmembrane helix</keyword>
<evidence type="ECO:0000313" key="2">
    <source>
        <dbReference type="EMBL" id="JAH24782.1"/>
    </source>
</evidence>
<keyword evidence="1" id="KW-0472">Membrane</keyword>
<dbReference type="AlphaFoldDB" id="A0A0E9R7Q3"/>